<dbReference type="InterPro" id="IPR038765">
    <property type="entry name" value="Papain-like_cys_pep_sf"/>
</dbReference>
<dbReference type="GO" id="GO:0016579">
    <property type="term" value="P:protein deubiquitination"/>
    <property type="evidence" value="ECO:0007669"/>
    <property type="project" value="TreeGrafter"/>
</dbReference>
<dbReference type="InterPro" id="IPR050704">
    <property type="entry name" value="Peptidase_C85-like"/>
</dbReference>
<dbReference type="GeneID" id="54418063"/>
<evidence type="ECO:0000313" key="5">
    <source>
        <dbReference type="RefSeq" id="XP_033535095.1"/>
    </source>
</evidence>
<dbReference type="CDD" id="cd22762">
    <property type="entry name" value="OTU_fungi_OTU2-like"/>
    <property type="match status" value="1"/>
</dbReference>
<evidence type="ECO:0000313" key="3">
    <source>
        <dbReference type="EMBL" id="KAF1813464.1"/>
    </source>
</evidence>
<feature type="region of interest" description="Disordered" evidence="1">
    <location>
        <begin position="1"/>
        <end position="159"/>
    </location>
</feature>
<dbReference type="RefSeq" id="XP_033535095.1">
    <property type="nucleotide sequence ID" value="XM_033677493.1"/>
</dbReference>
<sequence length="328" mass="36539">MDALVSRHTKELRDLQSRIAQKKKNASKKTRKGVTDECNRLEGELQDRHARELAELNGDPTPSETADVAEEDILDNNTPTEPNTTQPPSQNGVYKSDLATDPTASLTSSLANTTLDPNPPSTSEPQPRKRNRQKERLARRAAERDEVAAQAAEEAASMPDLREKERTAMLAETRRRGLVEREVRADGHCLYAAVADQLGERGLRPKIEVAVVNDGEEGKGGYKVVREVAGEYIESHKEDFEAFLEEPLVDYVRKVKETGEWGGHLELMALARAYGVTIHVVQGNGRVESIESGRQKENGAEKDDIWLAYYRHGFGLGEHYNSLRKSEG</sequence>
<evidence type="ECO:0000256" key="1">
    <source>
        <dbReference type="SAM" id="MobiDB-lite"/>
    </source>
</evidence>
<evidence type="ECO:0000313" key="4">
    <source>
        <dbReference type="Proteomes" id="UP000504638"/>
    </source>
</evidence>
<reference evidence="5" key="2">
    <citation type="submission" date="2020-04" db="EMBL/GenBank/DDBJ databases">
        <authorList>
            <consortium name="NCBI Genome Project"/>
        </authorList>
    </citation>
    <scope>NUCLEOTIDE SEQUENCE</scope>
    <source>
        <strain evidence="5">CBS 781.70</strain>
    </source>
</reference>
<dbReference type="PANTHER" id="PTHR12419">
    <property type="entry name" value="OTU DOMAIN CONTAINING PROTEIN"/>
    <property type="match status" value="1"/>
</dbReference>
<evidence type="ECO:0000259" key="2">
    <source>
        <dbReference type="PROSITE" id="PS50802"/>
    </source>
</evidence>
<dbReference type="PANTHER" id="PTHR12419:SF10">
    <property type="entry name" value="DEUBIQUITINASE OTUD6B"/>
    <property type="match status" value="1"/>
</dbReference>
<dbReference type="Gene3D" id="3.90.70.80">
    <property type="match status" value="1"/>
</dbReference>
<feature type="compositionally biased region" description="Low complexity" evidence="1">
    <location>
        <begin position="103"/>
        <end position="115"/>
    </location>
</feature>
<dbReference type="GO" id="GO:0004843">
    <property type="term" value="F:cysteine-type deubiquitinase activity"/>
    <property type="evidence" value="ECO:0007669"/>
    <property type="project" value="TreeGrafter"/>
</dbReference>
<feature type="compositionally biased region" description="Basic residues" evidence="1">
    <location>
        <begin position="20"/>
        <end position="32"/>
    </location>
</feature>
<feature type="compositionally biased region" description="Basic and acidic residues" evidence="1">
    <location>
        <begin position="134"/>
        <end position="147"/>
    </location>
</feature>
<dbReference type="InterPro" id="IPR003323">
    <property type="entry name" value="OTU_dom"/>
</dbReference>
<dbReference type="Proteomes" id="UP000504638">
    <property type="component" value="Unplaced"/>
</dbReference>
<dbReference type="OrthoDB" id="415023at2759"/>
<dbReference type="PROSITE" id="PS50802">
    <property type="entry name" value="OTU"/>
    <property type="match status" value="1"/>
</dbReference>
<feature type="compositionally biased region" description="Low complexity" evidence="1">
    <location>
        <begin position="76"/>
        <end position="91"/>
    </location>
</feature>
<organism evidence="3">
    <name type="scientific">Eremomyces bilateralis CBS 781.70</name>
    <dbReference type="NCBI Taxonomy" id="1392243"/>
    <lineage>
        <taxon>Eukaryota</taxon>
        <taxon>Fungi</taxon>
        <taxon>Dikarya</taxon>
        <taxon>Ascomycota</taxon>
        <taxon>Pezizomycotina</taxon>
        <taxon>Dothideomycetes</taxon>
        <taxon>Dothideomycetes incertae sedis</taxon>
        <taxon>Eremomycetales</taxon>
        <taxon>Eremomycetaceae</taxon>
        <taxon>Eremomyces</taxon>
    </lineage>
</organism>
<proteinExistence type="predicted"/>
<accession>A0A6G1G5Z2</accession>
<feature type="domain" description="OTU" evidence="2">
    <location>
        <begin position="178"/>
        <end position="326"/>
    </location>
</feature>
<protein>
    <submittedName>
        <fullName evidence="3 5">Cysteine proteinase</fullName>
    </submittedName>
</protein>
<dbReference type="EMBL" id="ML975155">
    <property type="protein sequence ID" value="KAF1813464.1"/>
    <property type="molecule type" value="Genomic_DNA"/>
</dbReference>
<gene>
    <name evidence="3 5" type="ORF">P152DRAFT_434597</name>
</gene>
<name>A0A6G1G5Z2_9PEZI</name>
<dbReference type="Pfam" id="PF02338">
    <property type="entry name" value="OTU"/>
    <property type="match status" value="1"/>
</dbReference>
<dbReference type="AlphaFoldDB" id="A0A6G1G5Z2"/>
<feature type="compositionally biased region" description="Basic and acidic residues" evidence="1">
    <location>
        <begin position="33"/>
        <end position="54"/>
    </location>
</feature>
<reference evidence="3 5" key="1">
    <citation type="submission" date="2020-01" db="EMBL/GenBank/DDBJ databases">
        <authorList>
            <consortium name="DOE Joint Genome Institute"/>
            <person name="Haridas S."/>
            <person name="Albert R."/>
            <person name="Binder M."/>
            <person name="Bloem J."/>
            <person name="Labutti K."/>
            <person name="Salamov A."/>
            <person name="Andreopoulos B."/>
            <person name="Baker S.E."/>
            <person name="Barry K."/>
            <person name="Bills G."/>
            <person name="Bluhm B.H."/>
            <person name="Cannon C."/>
            <person name="Castanera R."/>
            <person name="Culley D.E."/>
            <person name="Daum C."/>
            <person name="Ezra D."/>
            <person name="Gonzalez J.B."/>
            <person name="Henrissat B."/>
            <person name="Kuo A."/>
            <person name="Liang C."/>
            <person name="Lipzen A."/>
            <person name="Lutzoni F."/>
            <person name="Magnuson J."/>
            <person name="Mondo S."/>
            <person name="Nolan M."/>
            <person name="Ohm R."/>
            <person name="Pangilinan J."/>
            <person name="Park H.-J."/>
            <person name="Ramirez L."/>
            <person name="Alfaro M."/>
            <person name="Sun H."/>
            <person name="Tritt A."/>
            <person name="Yoshinaga Y."/>
            <person name="Zwiers L.-H."/>
            <person name="Turgeon B.G."/>
            <person name="Goodwin S.B."/>
            <person name="Spatafora J.W."/>
            <person name="Crous P.W."/>
            <person name="Grigoriev I.V."/>
        </authorList>
    </citation>
    <scope>NUCLEOTIDE SEQUENCE</scope>
    <source>
        <strain evidence="3 5">CBS 781.70</strain>
    </source>
</reference>
<dbReference type="InterPro" id="IPR049771">
    <property type="entry name" value="OTU2-like_OTU"/>
</dbReference>
<reference evidence="5" key="3">
    <citation type="submission" date="2025-04" db="UniProtKB">
        <authorList>
            <consortium name="RefSeq"/>
        </authorList>
    </citation>
    <scope>IDENTIFICATION</scope>
    <source>
        <strain evidence="5">CBS 781.70</strain>
    </source>
</reference>
<keyword evidence="4" id="KW-1185">Reference proteome</keyword>
<dbReference type="SUPFAM" id="SSF54001">
    <property type="entry name" value="Cysteine proteinases"/>
    <property type="match status" value="1"/>
</dbReference>